<dbReference type="EMBL" id="JALP01000233">
    <property type="protein sequence ID" value="THG89430.1"/>
    <property type="molecule type" value="Genomic_DNA"/>
</dbReference>
<gene>
    <name evidence="2" type="ORF">AJ85_17765</name>
    <name evidence="1" type="ORF">BALCAV_0203000</name>
</gene>
<evidence type="ECO:0000313" key="4">
    <source>
        <dbReference type="Proteomes" id="UP000297014"/>
    </source>
</evidence>
<dbReference type="RefSeq" id="WP_003321673.1">
    <property type="nucleotide sequence ID" value="NZ_ALPT02000006.1"/>
</dbReference>
<sequence>MEYFVQHKDEHNSSLITVDTDNQRYMIQKEDTSGRIFDTPPALLAWIKKNWKPTDLEKPEVYQELLHEIAEEMRGN</sequence>
<name>A0A094XJ37_ALKAL</name>
<reference evidence="2 4" key="2">
    <citation type="submission" date="2014-01" db="EMBL/GenBank/DDBJ databases">
        <title>Draft genome sequencing of Bacillus alcalophilus CGMCC 1.3604.</title>
        <authorList>
            <person name="Yang J."/>
            <person name="Diao L."/>
            <person name="Yang S."/>
        </authorList>
    </citation>
    <scope>NUCLEOTIDE SEQUENCE [LARGE SCALE GENOMIC DNA]</scope>
    <source>
        <strain evidence="2 4">CGMCC 1.3604</strain>
    </source>
</reference>
<dbReference type="eggNOG" id="ENOG5033158">
    <property type="taxonomic scope" value="Bacteria"/>
</dbReference>
<dbReference type="Proteomes" id="UP000297014">
    <property type="component" value="Unassembled WGS sequence"/>
</dbReference>
<reference evidence="1 3" key="1">
    <citation type="journal article" date="2014" name="Genome Announc.">
        <title>Draft Genome Sequence of Bacillus alcalophilus AV1934, a Classic Alkaliphile Isolated from Human Feces in 1934.</title>
        <authorList>
            <person name="Attie O."/>
            <person name="Jayaprakash A."/>
            <person name="Shah H."/>
            <person name="Paulsen I.T."/>
            <person name="Morino M."/>
            <person name="Takahashi Y."/>
            <person name="Narumi I."/>
            <person name="Sachidanandam R."/>
            <person name="Satoh K."/>
            <person name="Ito M."/>
            <person name="Krulwich T.A."/>
        </authorList>
    </citation>
    <scope>NUCLEOTIDE SEQUENCE [LARGE SCALE GENOMIC DNA]</scope>
    <source>
        <strain evidence="1 3">AV1934</strain>
    </source>
</reference>
<dbReference type="OrthoDB" id="2691866at2"/>
<dbReference type="Proteomes" id="UP000002754">
    <property type="component" value="Unassembled WGS sequence"/>
</dbReference>
<evidence type="ECO:0000313" key="2">
    <source>
        <dbReference type="EMBL" id="THG89430.1"/>
    </source>
</evidence>
<comment type="caution">
    <text evidence="1">The sequence shown here is derived from an EMBL/GenBank/DDBJ whole genome shotgun (WGS) entry which is preliminary data.</text>
</comment>
<dbReference type="EMBL" id="ALPT02000006">
    <property type="protein sequence ID" value="KGA98735.1"/>
    <property type="molecule type" value="Genomic_DNA"/>
</dbReference>
<keyword evidence="3" id="KW-1185">Reference proteome</keyword>
<organism evidence="1 3">
    <name type="scientific">Alkalihalobacillus alcalophilus ATCC 27647 = CGMCC 1.3604</name>
    <dbReference type="NCBI Taxonomy" id="1218173"/>
    <lineage>
        <taxon>Bacteria</taxon>
        <taxon>Bacillati</taxon>
        <taxon>Bacillota</taxon>
        <taxon>Bacilli</taxon>
        <taxon>Bacillales</taxon>
        <taxon>Bacillaceae</taxon>
        <taxon>Alkalihalobacillus</taxon>
    </lineage>
</organism>
<accession>A0A094XJ37</accession>
<evidence type="ECO:0000313" key="3">
    <source>
        <dbReference type="Proteomes" id="UP000002754"/>
    </source>
</evidence>
<dbReference type="AlphaFoldDB" id="A0A094XJ37"/>
<evidence type="ECO:0000313" key="1">
    <source>
        <dbReference type="EMBL" id="KGA98735.1"/>
    </source>
</evidence>
<evidence type="ECO:0008006" key="5">
    <source>
        <dbReference type="Google" id="ProtNLM"/>
    </source>
</evidence>
<dbReference type="STRING" id="1218173.BALCAV_0203000"/>
<protein>
    <recommendedName>
        <fullName evidence="5">Threonine dehydratase</fullName>
    </recommendedName>
</protein>
<proteinExistence type="predicted"/>